<comment type="similarity">
    <text evidence="1 6">Belongs to the TACO1 family.</text>
</comment>
<gene>
    <name evidence="9" type="ORF">HELGO_WM46832</name>
</gene>
<dbReference type="PANTHER" id="PTHR12532:SF6">
    <property type="entry name" value="TRANSCRIPTIONAL REGULATORY PROTEIN YEBC-RELATED"/>
    <property type="match status" value="1"/>
</dbReference>
<keyword evidence="3 6" id="KW-0805">Transcription regulation</keyword>
<dbReference type="HAMAP" id="MF_00693">
    <property type="entry name" value="Transcrip_reg_TACO1"/>
    <property type="match status" value="1"/>
</dbReference>
<dbReference type="GO" id="GO:0005829">
    <property type="term" value="C:cytosol"/>
    <property type="evidence" value="ECO:0007669"/>
    <property type="project" value="TreeGrafter"/>
</dbReference>
<dbReference type="SUPFAM" id="SSF75625">
    <property type="entry name" value="YebC-like"/>
    <property type="match status" value="1"/>
</dbReference>
<evidence type="ECO:0000256" key="1">
    <source>
        <dbReference type="ARBA" id="ARBA00008724"/>
    </source>
</evidence>
<dbReference type="Pfam" id="PF20772">
    <property type="entry name" value="TACO1_YebC_N"/>
    <property type="match status" value="1"/>
</dbReference>
<proteinExistence type="inferred from homology"/>
<organism evidence="9">
    <name type="scientific">uncultured Sulfurovum sp</name>
    <dbReference type="NCBI Taxonomy" id="269237"/>
    <lineage>
        <taxon>Bacteria</taxon>
        <taxon>Pseudomonadati</taxon>
        <taxon>Campylobacterota</taxon>
        <taxon>Epsilonproteobacteria</taxon>
        <taxon>Campylobacterales</taxon>
        <taxon>Sulfurovaceae</taxon>
        <taxon>Sulfurovum</taxon>
        <taxon>environmental samples</taxon>
    </lineage>
</organism>
<dbReference type="InterPro" id="IPR002876">
    <property type="entry name" value="Transcrip_reg_TACO1-like"/>
</dbReference>
<feature type="domain" description="TACO1/YebC-like second and third" evidence="7">
    <location>
        <begin position="80"/>
        <end position="244"/>
    </location>
</feature>
<dbReference type="FunFam" id="1.10.10.200:FF:000004">
    <property type="entry name" value="Probable transcriptional regulatory protein BSBG_02618"/>
    <property type="match status" value="1"/>
</dbReference>
<dbReference type="GO" id="GO:0006355">
    <property type="term" value="P:regulation of DNA-templated transcription"/>
    <property type="evidence" value="ECO:0007669"/>
    <property type="project" value="UniProtKB-UniRule"/>
</dbReference>
<dbReference type="AlphaFoldDB" id="A0A6S6TXA3"/>
<dbReference type="Pfam" id="PF01709">
    <property type="entry name" value="Transcrip_reg"/>
    <property type="match status" value="1"/>
</dbReference>
<protein>
    <recommendedName>
        <fullName evidence="6">Probable transcriptional regulatory protein HELGO_WM46832</fullName>
    </recommendedName>
</protein>
<sequence>MGRAFEYRKAAKMKRWGAMSRVFPKLGKIITIAAKEGSPDPDMNPRLRTAILTAKAQNMPKHNIEAAIQRASGKDAIDIKEFHYDAKGPYGTQFIIDCATDNGTRTVANVKAALSRNSAEMLTTGSLNFMFTRKSVFTFDKTDEMDIEELELELIDAGLEEIEEDIEPQEDAEDKNIVRIFGDFTAFGDLSKALEEMQIEVTKGEHQYIANTPIDLTDEQMEEVDVLIDRLEEDEDVQAVYTNIN</sequence>
<dbReference type="NCBIfam" id="NF009044">
    <property type="entry name" value="PRK12378.1"/>
    <property type="match status" value="1"/>
</dbReference>
<dbReference type="Gene3D" id="1.10.10.200">
    <property type="match status" value="1"/>
</dbReference>
<evidence type="ECO:0000256" key="2">
    <source>
        <dbReference type="ARBA" id="ARBA00022490"/>
    </source>
</evidence>
<evidence type="ECO:0000313" key="9">
    <source>
        <dbReference type="EMBL" id="CAA6819806.1"/>
    </source>
</evidence>
<dbReference type="GO" id="GO:0003677">
    <property type="term" value="F:DNA binding"/>
    <property type="evidence" value="ECO:0007669"/>
    <property type="project" value="UniProtKB-UniRule"/>
</dbReference>
<evidence type="ECO:0000256" key="6">
    <source>
        <dbReference type="HAMAP-Rule" id="MF_00693"/>
    </source>
</evidence>
<dbReference type="InterPro" id="IPR029072">
    <property type="entry name" value="YebC-like"/>
</dbReference>
<dbReference type="InterPro" id="IPR048300">
    <property type="entry name" value="TACO1_YebC-like_2nd/3rd_dom"/>
</dbReference>
<dbReference type="PANTHER" id="PTHR12532">
    <property type="entry name" value="TRANSLATIONAL ACTIVATOR OF CYTOCHROME C OXIDASE 1"/>
    <property type="match status" value="1"/>
</dbReference>
<evidence type="ECO:0000256" key="3">
    <source>
        <dbReference type="ARBA" id="ARBA00023015"/>
    </source>
</evidence>
<feature type="domain" description="TACO1/YebC-like N-terminal" evidence="8">
    <location>
        <begin position="4"/>
        <end position="74"/>
    </location>
</feature>
<dbReference type="NCBIfam" id="TIGR01033">
    <property type="entry name" value="YebC/PmpR family DNA-binding transcriptional regulator"/>
    <property type="match status" value="1"/>
</dbReference>
<accession>A0A6S6TXA3</accession>
<name>A0A6S6TXA3_9BACT</name>
<dbReference type="InterPro" id="IPR026564">
    <property type="entry name" value="Transcrip_reg_TACO1-like_dom3"/>
</dbReference>
<keyword evidence="2 6" id="KW-0963">Cytoplasm</keyword>
<dbReference type="Gene3D" id="3.30.70.980">
    <property type="match status" value="2"/>
</dbReference>
<keyword evidence="4 6" id="KW-0238">DNA-binding</keyword>
<reference evidence="9" key="1">
    <citation type="submission" date="2020-01" db="EMBL/GenBank/DDBJ databases">
        <authorList>
            <person name="Meier V. D."/>
            <person name="Meier V D."/>
        </authorList>
    </citation>
    <scope>NUCLEOTIDE SEQUENCE</scope>
    <source>
        <strain evidence="9">HLG_WM_MAG_02</strain>
    </source>
</reference>
<evidence type="ECO:0000259" key="8">
    <source>
        <dbReference type="Pfam" id="PF20772"/>
    </source>
</evidence>
<dbReference type="EMBL" id="CACVAZ010000127">
    <property type="protein sequence ID" value="CAA6819806.1"/>
    <property type="molecule type" value="Genomic_DNA"/>
</dbReference>
<evidence type="ECO:0000259" key="7">
    <source>
        <dbReference type="Pfam" id="PF01709"/>
    </source>
</evidence>
<evidence type="ECO:0000256" key="5">
    <source>
        <dbReference type="ARBA" id="ARBA00023163"/>
    </source>
</evidence>
<dbReference type="InterPro" id="IPR049083">
    <property type="entry name" value="TACO1_YebC_N"/>
</dbReference>
<keyword evidence="5 6" id="KW-0804">Transcription</keyword>
<evidence type="ECO:0000256" key="4">
    <source>
        <dbReference type="ARBA" id="ARBA00023125"/>
    </source>
</evidence>
<comment type="subcellular location">
    <subcellularLocation>
        <location evidence="6">Cytoplasm</location>
    </subcellularLocation>
</comment>
<dbReference type="InterPro" id="IPR017856">
    <property type="entry name" value="Integrase-like_N"/>
</dbReference>